<reference evidence="1 2" key="1">
    <citation type="journal article" date="2018" name="Sci. Rep.">
        <title>Genomic signatures of local adaptation to the degree of environmental predictability in rotifers.</title>
        <authorList>
            <person name="Franch-Gras L."/>
            <person name="Hahn C."/>
            <person name="Garcia-Roger E.M."/>
            <person name="Carmona M.J."/>
            <person name="Serra M."/>
            <person name="Gomez A."/>
        </authorList>
    </citation>
    <scope>NUCLEOTIDE SEQUENCE [LARGE SCALE GENOMIC DNA]</scope>
    <source>
        <strain evidence="1">HYR1</strain>
    </source>
</reference>
<sequence>MEIFSFFLSGKFFALQDAPEAEKVFFQLPIKKWHFEVFTYKDYEFANTLIRIKFTSKLIQFCDTFKINTVQTVYNEHAYNDDEQEREKIENLWKHFQQFRFIPHDVQFHDYANIDQDLAIHQEKTDDEIINLIIKKNVQSDEVVNESSDDESDNESSNVIESFQNKNISNQQALKLIDQLRKHLSKSKHNFKSSFENLESIETEILGLMVKQKTLLDYFKK</sequence>
<dbReference type="AlphaFoldDB" id="A0A3M7QFQ2"/>
<gene>
    <name evidence="1" type="ORF">BpHYR1_015326</name>
</gene>
<evidence type="ECO:0000313" key="1">
    <source>
        <dbReference type="EMBL" id="RNA10109.1"/>
    </source>
</evidence>
<accession>A0A3M7QFQ2</accession>
<name>A0A3M7QFQ2_BRAPC</name>
<dbReference type="EMBL" id="REGN01006304">
    <property type="protein sequence ID" value="RNA10109.1"/>
    <property type="molecule type" value="Genomic_DNA"/>
</dbReference>
<protein>
    <submittedName>
        <fullName evidence="1">Uncharacterized protein</fullName>
    </submittedName>
</protein>
<proteinExistence type="predicted"/>
<dbReference type="Proteomes" id="UP000276133">
    <property type="component" value="Unassembled WGS sequence"/>
</dbReference>
<organism evidence="1 2">
    <name type="scientific">Brachionus plicatilis</name>
    <name type="common">Marine rotifer</name>
    <name type="synonym">Brachionus muelleri</name>
    <dbReference type="NCBI Taxonomy" id="10195"/>
    <lineage>
        <taxon>Eukaryota</taxon>
        <taxon>Metazoa</taxon>
        <taxon>Spiralia</taxon>
        <taxon>Gnathifera</taxon>
        <taxon>Rotifera</taxon>
        <taxon>Eurotatoria</taxon>
        <taxon>Monogononta</taxon>
        <taxon>Pseudotrocha</taxon>
        <taxon>Ploima</taxon>
        <taxon>Brachionidae</taxon>
        <taxon>Brachionus</taxon>
    </lineage>
</organism>
<comment type="caution">
    <text evidence="1">The sequence shown here is derived from an EMBL/GenBank/DDBJ whole genome shotgun (WGS) entry which is preliminary data.</text>
</comment>
<keyword evidence="2" id="KW-1185">Reference proteome</keyword>
<evidence type="ECO:0000313" key="2">
    <source>
        <dbReference type="Proteomes" id="UP000276133"/>
    </source>
</evidence>